<comment type="subcellular location">
    <subcellularLocation>
        <location evidence="1">Membrane</location>
        <topology evidence="1">Multi-pass membrane protein</topology>
    </subcellularLocation>
</comment>
<evidence type="ECO:0000313" key="8">
    <source>
        <dbReference type="EMBL" id="KAJ8966536.1"/>
    </source>
</evidence>
<reference evidence="8" key="1">
    <citation type="journal article" date="2023" name="Insect Mol. Biol.">
        <title>Genome sequencing provides insights into the evolution of gene families encoding plant cell wall-degrading enzymes in longhorned beetles.</title>
        <authorList>
            <person name="Shin N.R."/>
            <person name="Okamura Y."/>
            <person name="Kirsch R."/>
            <person name="Pauchet Y."/>
        </authorList>
    </citation>
    <scope>NUCLEOTIDE SEQUENCE</scope>
    <source>
        <strain evidence="8">RBIC_L_NR</strain>
    </source>
</reference>
<evidence type="ECO:0000256" key="2">
    <source>
        <dbReference type="ARBA" id="ARBA00009045"/>
    </source>
</evidence>
<organism evidence="8 9">
    <name type="scientific">Rhamnusium bicolor</name>
    <dbReference type="NCBI Taxonomy" id="1586634"/>
    <lineage>
        <taxon>Eukaryota</taxon>
        <taxon>Metazoa</taxon>
        <taxon>Ecdysozoa</taxon>
        <taxon>Arthropoda</taxon>
        <taxon>Hexapoda</taxon>
        <taxon>Insecta</taxon>
        <taxon>Pterygota</taxon>
        <taxon>Neoptera</taxon>
        <taxon>Endopterygota</taxon>
        <taxon>Coleoptera</taxon>
        <taxon>Polyphaga</taxon>
        <taxon>Cucujiformia</taxon>
        <taxon>Chrysomeloidea</taxon>
        <taxon>Cerambycidae</taxon>
        <taxon>Lepturinae</taxon>
        <taxon>Rhagiini</taxon>
        <taxon>Rhamnusium</taxon>
    </lineage>
</organism>
<proteinExistence type="inferred from homology"/>
<evidence type="ECO:0000259" key="7">
    <source>
        <dbReference type="Pfam" id="PF01694"/>
    </source>
</evidence>
<evidence type="ECO:0000256" key="6">
    <source>
        <dbReference type="SAM" id="Phobius"/>
    </source>
</evidence>
<dbReference type="SUPFAM" id="SSF144091">
    <property type="entry name" value="Rhomboid-like"/>
    <property type="match status" value="1"/>
</dbReference>
<dbReference type="AlphaFoldDB" id="A0AAV8ZNV6"/>
<dbReference type="EMBL" id="JANEYF010000983">
    <property type="protein sequence ID" value="KAJ8966536.1"/>
    <property type="molecule type" value="Genomic_DNA"/>
</dbReference>
<dbReference type="Proteomes" id="UP001162156">
    <property type="component" value="Unassembled WGS sequence"/>
</dbReference>
<keyword evidence="5 6" id="KW-0472">Membrane</keyword>
<comment type="caution">
    <text evidence="8">The sequence shown here is derived from an EMBL/GenBank/DDBJ whole genome shotgun (WGS) entry which is preliminary data.</text>
</comment>
<keyword evidence="4 6" id="KW-1133">Transmembrane helix</keyword>
<feature type="domain" description="Peptidase S54 rhomboid" evidence="7">
    <location>
        <begin position="3"/>
        <end position="59"/>
    </location>
</feature>
<evidence type="ECO:0000256" key="3">
    <source>
        <dbReference type="ARBA" id="ARBA00022692"/>
    </source>
</evidence>
<dbReference type="InterPro" id="IPR022764">
    <property type="entry name" value="Peptidase_S54_rhomboid_dom"/>
</dbReference>
<feature type="transmembrane region" description="Helical" evidence="6">
    <location>
        <begin position="12"/>
        <end position="31"/>
    </location>
</feature>
<feature type="transmembrane region" description="Helical" evidence="6">
    <location>
        <begin position="38"/>
        <end position="57"/>
    </location>
</feature>
<dbReference type="PANTHER" id="PTHR45840">
    <property type="entry name" value="RHOMBOID-RELATED PROTEIN"/>
    <property type="match status" value="1"/>
</dbReference>
<dbReference type="GO" id="GO:0004252">
    <property type="term" value="F:serine-type endopeptidase activity"/>
    <property type="evidence" value="ECO:0007669"/>
    <property type="project" value="InterPro"/>
</dbReference>
<evidence type="ECO:0000313" key="9">
    <source>
        <dbReference type="Proteomes" id="UP001162156"/>
    </source>
</evidence>
<keyword evidence="9" id="KW-1185">Reference proteome</keyword>
<dbReference type="PANTHER" id="PTHR45840:SF2">
    <property type="entry name" value="PROTEIN RHOMBOID-RELATED"/>
    <property type="match status" value="1"/>
</dbReference>
<accession>A0AAV8ZNV6</accession>
<sequence>SVNWREMTHPLVHLILFGIMTIFDPIYNYVYQRNMGDVSYIAHLGGSVVGLLLGVSILRNMKVTPKENIVWYICMIAYIIIMTVLITFNIVL</sequence>
<gene>
    <name evidence="8" type="ORF">NQ314_003477</name>
</gene>
<name>A0AAV8ZNV6_9CUCU</name>
<protein>
    <recommendedName>
        <fullName evidence="7">Peptidase S54 rhomboid domain-containing protein</fullName>
    </recommendedName>
</protein>
<evidence type="ECO:0000256" key="5">
    <source>
        <dbReference type="ARBA" id="ARBA00023136"/>
    </source>
</evidence>
<feature type="non-terminal residue" evidence="8">
    <location>
        <position position="1"/>
    </location>
</feature>
<dbReference type="Pfam" id="PF01694">
    <property type="entry name" value="Rhomboid"/>
    <property type="match status" value="1"/>
</dbReference>
<comment type="similarity">
    <text evidence="2">Belongs to the peptidase S54 family.</text>
</comment>
<evidence type="ECO:0000256" key="1">
    <source>
        <dbReference type="ARBA" id="ARBA00004141"/>
    </source>
</evidence>
<keyword evidence="3 6" id="KW-0812">Transmembrane</keyword>
<feature type="transmembrane region" description="Helical" evidence="6">
    <location>
        <begin position="69"/>
        <end position="91"/>
    </location>
</feature>
<evidence type="ECO:0000256" key="4">
    <source>
        <dbReference type="ARBA" id="ARBA00022989"/>
    </source>
</evidence>
<dbReference type="InterPro" id="IPR035952">
    <property type="entry name" value="Rhomboid-like_sf"/>
</dbReference>
<dbReference type="InterPro" id="IPR051739">
    <property type="entry name" value="Rhomboid_IM_Serine_Proteases"/>
</dbReference>
<dbReference type="GO" id="GO:0016020">
    <property type="term" value="C:membrane"/>
    <property type="evidence" value="ECO:0007669"/>
    <property type="project" value="UniProtKB-SubCell"/>
</dbReference>